<name>A0A6G0VQ94_APHCR</name>
<dbReference type="Proteomes" id="UP000478052">
    <property type="component" value="Unassembled WGS sequence"/>
</dbReference>
<accession>A0A6G0VQ94</accession>
<sequence>MSCGSNCSNCEFDEDEFLTVDVLKDISIDPVIESTFQPEETCNTSNSADSDSSSTSSKNLIIMETADNPSLEVCSISYFAGYLAKKCWDKFECTDCNLTKNKNNLNDKSILLILFRTYNDIEPTQGLKAPTDEFLDIVTICLHIFEKTFPKIKNKALMQINKRYTHFKNSKCHCHYMYVIELLFRTKIFKECKTENSKIGKRTVQNADKLRNEIFITIYIATSARRAPAVTTENLFTFNPLPYDETSNETDILTTLQLVPNSEIDSLNNLSTSDNVNNNLVSSTPNCNLPKDCISSPTSKYNNDISTVMEHSLCTEYSHPSFEDIITS</sequence>
<feature type="non-terminal residue" evidence="1">
    <location>
        <position position="328"/>
    </location>
</feature>
<evidence type="ECO:0000313" key="2">
    <source>
        <dbReference type="Proteomes" id="UP000478052"/>
    </source>
</evidence>
<reference evidence="1 2" key="1">
    <citation type="submission" date="2019-08" db="EMBL/GenBank/DDBJ databases">
        <title>Whole genome of Aphis craccivora.</title>
        <authorList>
            <person name="Voronova N.V."/>
            <person name="Shulinski R.S."/>
            <person name="Bandarenka Y.V."/>
            <person name="Zhorov D.G."/>
            <person name="Warner D."/>
        </authorList>
    </citation>
    <scope>NUCLEOTIDE SEQUENCE [LARGE SCALE GENOMIC DNA]</scope>
    <source>
        <strain evidence="1">180601</strain>
        <tissue evidence="1">Whole Body</tissue>
    </source>
</reference>
<evidence type="ECO:0008006" key="3">
    <source>
        <dbReference type="Google" id="ProtNLM"/>
    </source>
</evidence>
<evidence type="ECO:0000313" key="1">
    <source>
        <dbReference type="EMBL" id="KAF0705353.1"/>
    </source>
</evidence>
<comment type="caution">
    <text evidence="1">The sequence shown here is derived from an EMBL/GenBank/DDBJ whole genome shotgun (WGS) entry which is preliminary data.</text>
</comment>
<dbReference type="OrthoDB" id="8192384at2759"/>
<proteinExistence type="predicted"/>
<protein>
    <recommendedName>
        <fullName evidence="3">THAP-type domain-containing protein</fullName>
    </recommendedName>
</protein>
<dbReference type="AlphaFoldDB" id="A0A6G0VQ94"/>
<dbReference type="EMBL" id="VUJU01013268">
    <property type="protein sequence ID" value="KAF0705353.1"/>
    <property type="molecule type" value="Genomic_DNA"/>
</dbReference>
<keyword evidence="2" id="KW-1185">Reference proteome</keyword>
<gene>
    <name evidence="1" type="ORF">FWK35_00026833</name>
</gene>
<organism evidence="1 2">
    <name type="scientific">Aphis craccivora</name>
    <name type="common">Cowpea aphid</name>
    <dbReference type="NCBI Taxonomy" id="307492"/>
    <lineage>
        <taxon>Eukaryota</taxon>
        <taxon>Metazoa</taxon>
        <taxon>Ecdysozoa</taxon>
        <taxon>Arthropoda</taxon>
        <taxon>Hexapoda</taxon>
        <taxon>Insecta</taxon>
        <taxon>Pterygota</taxon>
        <taxon>Neoptera</taxon>
        <taxon>Paraneoptera</taxon>
        <taxon>Hemiptera</taxon>
        <taxon>Sternorrhyncha</taxon>
        <taxon>Aphidomorpha</taxon>
        <taxon>Aphidoidea</taxon>
        <taxon>Aphididae</taxon>
        <taxon>Aphidini</taxon>
        <taxon>Aphis</taxon>
        <taxon>Aphis</taxon>
    </lineage>
</organism>